<keyword evidence="5" id="KW-1185">Reference proteome</keyword>
<dbReference type="Pfam" id="PF14111">
    <property type="entry name" value="DUF4283"/>
    <property type="match status" value="1"/>
</dbReference>
<feature type="region of interest" description="Disordered" evidence="1">
    <location>
        <begin position="363"/>
        <end position="385"/>
    </location>
</feature>
<name>A0A8X7UCD8_BRACI</name>
<evidence type="ECO:0000313" key="5">
    <source>
        <dbReference type="Proteomes" id="UP000886595"/>
    </source>
</evidence>
<dbReference type="AlphaFoldDB" id="A0A8X7UCD8"/>
<organism evidence="4 5">
    <name type="scientific">Brassica carinata</name>
    <name type="common">Ethiopian mustard</name>
    <name type="synonym">Abyssinian cabbage</name>
    <dbReference type="NCBI Taxonomy" id="52824"/>
    <lineage>
        <taxon>Eukaryota</taxon>
        <taxon>Viridiplantae</taxon>
        <taxon>Streptophyta</taxon>
        <taxon>Embryophyta</taxon>
        <taxon>Tracheophyta</taxon>
        <taxon>Spermatophyta</taxon>
        <taxon>Magnoliopsida</taxon>
        <taxon>eudicotyledons</taxon>
        <taxon>Gunneridae</taxon>
        <taxon>Pentapetalae</taxon>
        <taxon>rosids</taxon>
        <taxon>malvids</taxon>
        <taxon>Brassicales</taxon>
        <taxon>Brassicaceae</taxon>
        <taxon>Brassiceae</taxon>
        <taxon>Brassica</taxon>
    </lineage>
</organism>
<feature type="transmembrane region" description="Helical" evidence="2">
    <location>
        <begin position="58"/>
        <end position="81"/>
    </location>
</feature>
<accession>A0A8X7UCD8</accession>
<keyword evidence="2" id="KW-1133">Transmembrane helix</keyword>
<protein>
    <recommendedName>
        <fullName evidence="3">DUF4283 domain-containing protein</fullName>
    </recommendedName>
</protein>
<sequence>MKFERFICREWKIKGMILTILNKDKDWDSFVFTAKEMMSGRLDADIQKILFQRKEWNWFQIISLHYCFKQITLYLICYWFMIHQIKQKILGIDMKELLHLVLRKEEKYKRAEGSSLQSITISNNFLIIVLLFFCDFLLYQINMSQGQLVGKSGNKNGTENVIKKLKISVPHFDNSALIKGYSRTLIGRCMNPSKQDVKLLITMLPKIWKVEERVVGADLGLGRFQFDFEQEEDIEEVLKMQPFHFDYWMLSLVRWQPRVERNYPYEITFWVRVLGVPLQLWAIPTFENIGGAIGRVIEVDIDYGRVKVVVDGYKNLVFETEVDFHGGEHYEGDEVPVSLRYEKLFGYCRACFSLCHDIHKCPSSTEGPEKRLESQEDTDDKHRDRLASYKGVVINGIEREMHQGNDRKDYHGKGKGKMYEEEGSRWINVSEKKHERNNSGRGRYRGEERDSSYRNSYRERTRFAAHEDRSLTLSSTGVRRERERSPRENFHHRERGTACRLILAGTESRGGRIYQTARTPREGDLEVL</sequence>
<dbReference type="InterPro" id="IPR025558">
    <property type="entry name" value="DUF4283"/>
</dbReference>
<dbReference type="OrthoDB" id="1165906at2759"/>
<dbReference type="PANTHER" id="PTHR31286:SF105">
    <property type="entry name" value="DUF4283 DOMAIN-CONTAINING PROTEIN"/>
    <property type="match status" value="1"/>
</dbReference>
<gene>
    <name evidence="4" type="ORF">Bca52824_068037</name>
</gene>
<evidence type="ECO:0000259" key="3">
    <source>
        <dbReference type="Pfam" id="PF14111"/>
    </source>
</evidence>
<dbReference type="Proteomes" id="UP000886595">
    <property type="component" value="Unassembled WGS sequence"/>
</dbReference>
<feature type="domain" description="DUF4283" evidence="3">
    <location>
        <begin position="183"/>
        <end position="259"/>
    </location>
</feature>
<feature type="compositionally biased region" description="Basic and acidic residues" evidence="1">
    <location>
        <begin position="430"/>
        <end position="470"/>
    </location>
</feature>
<feature type="transmembrane region" description="Helical" evidence="2">
    <location>
        <begin position="119"/>
        <end position="139"/>
    </location>
</feature>
<evidence type="ECO:0000256" key="2">
    <source>
        <dbReference type="SAM" id="Phobius"/>
    </source>
</evidence>
<keyword evidence="2" id="KW-0472">Membrane</keyword>
<reference evidence="4 5" key="1">
    <citation type="submission" date="2020-02" db="EMBL/GenBank/DDBJ databases">
        <authorList>
            <person name="Ma Q."/>
            <person name="Huang Y."/>
            <person name="Song X."/>
            <person name="Pei D."/>
        </authorList>
    </citation>
    <scope>NUCLEOTIDE SEQUENCE [LARGE SCALE GENOMIC DNA]</scope>
    <source>
        <strain evidence="4">Sxm20200214</strain>
        <tissue evidence="4">Leaf</tissue>
    </source>
</reference>
<dbReference type="PANTHER" id="PTHR31286">
    <property type="entry name" value="GLYCINE-RICH CELL WALL STRUCTURAL PROTEIN 1.8-LIKE"/>
    <property type="match status" value="1"/>
</dbReference>
<comment type="caution">
    <text evidence="4">The sequence shown here is derived from an EMBL/GenBank/DDBJ whole genome shotgun (WGS) entry which is preliminary data.</text>
</comment>
<feature type="region of interest" description="Disordered" evidence="1">
    <location>
        <begin position="430"/>
        <end position="493"/>
    </location>
</feature>
<proteinExistence type="predicted"/>
<feature type="compositionally biased region" description="Basic and acidic residues" evidence="1">
    <location>
        <begin position="367"/>
        <end position="385"/>
    </location>
</feature>
<evidence type="ECO:0000256" key="1">
    <source>
        <dbReference type="SAM" id="MobiDB-lite"/>
    </source>
</evidence>
<dbReference type="InterPro" id="IPR040256">
    <property type="entry name" value="At4g02000-like"/>
</dbReference>
<feature type="compositionally biased region" description="Basic and acidic residues" evidence="1">
    <location>
        <begin position="478"/>
        <end position="493"/>
    </location>
</feature>
<dbReference type="EMBL" id="JAAMPC010000013">
    <property type="protein sequence ID" value="KAG2273482.1"/>
    <property type="molecule type" value="Genomic_DNA"/>
</dbReference>
<keyword evidence="2" id="KW-0812">Transmembrane</keyword>
<evidence type="ECO:0000313" key="4">
    <source>
        <dbReference type="EMBL" id="KAG2273482.1"/>
    </source>
</evidence>
<feature type="region of interest" description="Disordered" evidence="1">
    <location>
        <begin position="397"/>
        <end position="416"/>
    </location>
</feature>